<dbReference type="VEuPathDB" id="FungiDB:JI435_444840"/>
<sequence length="200" mass="23045">MEAFLCSPAPQQSVKRWLHLAIVNAVKRLDPTEAVIITMLFRMASVPLRRLPITEVPVRRKIAMENLRSWPRTMARVWSSVSVIIMTTLEFQSRVLPFAACFNEGPLSVLVYGALQLRCFSSLTFSVLSLLYDPLLSFFAFSLSELYFCLPCSFQKLWQVLKKAKQEISSPFCFEYGRMPIQQSLITRTLIMMEDLLHQE</sequence>
<evidence type="ECO:0000313" key="2">
    <source>
        <dbReference type="Proteomes" id="UP000663193"/>
    </source>
</evidence>
<dbReference type="Proteomes" id="UP000663193">
    <property type="component" value="Chromosome 19"/>
</dbReference>
<dbReference type="AlphaFoldDB" id="A0A7U2I9J8"/>
<dbReference type="EMBL" id="CP069041">
    <property type="protein sequence ID" value="QRD05737.1"/>
    <property type="molecule type" value="Genomic_DNA"/>
</dbReference>
<protein>
    <submittedName>
        <fullName evidence="1">Uncharacterized protein</fullName>
    </submittedName>
</protein>
<reference evidence="2" key="1">
    <citation type="journal article" date="2021" name="BMC Genomics">
        <title>Chromosome-level genome assembly and manually-curated proteome of model necrotroph Parastagonospora nodorum Sn15 reveals a genome-wide trove of candidate effector homologs, and redundancy of virulence-related functions within an accessory chromosome.</title>
        <authorList>
            <person name="Bertazzoni S."/>
            <person name="Jones D.A.B."/>
            <person name="Phan H.T."/>
            <person name="Tan K.-C."/>
            <person name="Hane J.K."/>
        </authorList>
    </citation>
    <scope>NUCLEOTIDE SEQUENCE [LARGE SCALE GENOMIC DNA]</scope>
    <source>
        <strain evidence="2">SN15 / ATCC MYA-4574 / FGSC 10173)</strain>
    </source>
</reference>
<organism evidence="1 2">
    <name type="scientific">Phaeosphaeria nodorum (strain SN15 / ATCC MYA-4574 / FGSC 10173)</name>
    <name type="common">Glume blotch fungus</name>
    <name type="synonym">Parastagonospora nodorum</name>
    <dbReference type="NCBI Taxonomy" id="321614"/>
    <lineage>
        <taxon>Eukaryota</taxon>
        <taxon>Fungi</taxon>
        <taxon>Dikarya</taxon>
        <taxon>Ascomycota</taxon>
        <taxon>Pezizomycotina</taxon>
        <taxon>Dothideomycetes</taxon>
        <taxon>Pleosporomycetidae</taxon>
        <taxon>Pleosporales</taxon>
        <taxon>Pleosporineae</taxon>
        <taxon>Phaeosphaeriaceae</taxon>
        <taxon>Parastagonospora</taxon>
    </lineage>
</organism>
<name>A0A7U2I9J8_PHANO</name>
<proteinExistence type="predicted"/>
<accession>A0A7U2I9J8</accession>
<gene>
    <name evidence="1" type="ORF">JI435_444840</name>
</gene>
<evidence type="ECO:0000313" key="1">
    <source>
        <dbReference type="EMBL" id="QRD05737.1"/>
    </source>
</evidence>
<keyword evidence="2" id="KW-1185">Reference proteome</keyword>